<dbReference type="InterPro" id="IPR006153">
    <property type="entry name" value="Cation/H_exchanger_TM"/>
</dbReference>
<keyword evidence="6 10" id="KW-1133">Transmembrane helix</keyword>
<evidence type="ECO:0000256" key="10">
    <source>
        <dbReference type="SAM" id="Phobius"/>
    </source>
</evidence>
<feature type="transmembrane region" description="Helical" evidence="10">
    <location>
        <begin position="142"/>
        <end position="163"/>
    </location>
</feature>
<keyword evidence="7" id="KW-0406">Ion transport</keyword>
<evidence type="ECO:0000256" key="5">
    <source>
        <dbReference type="ARBA" id="ARBA00022958"/>
    </source>
</evidence>
<dbReference type="Pfam" id="PF23259">
    <property type="entry name" value="CHX17_C"/>
    <property type="match status" value="1"/>
</dbReference>
<dbReference type="PANTHER" id="PTHR32468:SF17">
    <property type="entry name" value="CATION_H(+) ANTIPORTER 4"/>
    <property type="match status" value="1"/>
</dbReference>
<feature type="domain" description="Cation/H(+) antiporter C-terminal" evidence="13">
    <location>
        <begin position="625"/>
        <end position="772"/>
    </location>
</feature>
<keyword evidence="2" id="KW-0813">Transport</keyword>
<dbReference type="InterPro" id="IPR038770">
    <property type="entry name" value="Na+/solute_symporter_sf"/>
</dbReference>
<organism evidence="14 15">
    <name type="scientific">Hibiscus trionum</name>
    <name type="common">Flower of an hour</name>
    <dbReference type="NCBI Taxonomy" id="183268"/>
    <lineage>
        <taxon>Eukaryota</taxon>
        <taxon>Viridiplantae</taxon>
        <taxon>Streptophyta</taxon>
        <taxon>Embryophyta</taxon>
        <taxon>Tracheophyta</taxon>
        <taxon>Spermatophyta</taxon>
        <taxon>Magnoliopsida</taxon>
        <taxon>eudicotyledons</taxon>
        <taxon>Gunneridae</taxon>
        <taxon>Pentapetalae</taxon>
        <taxon>rosids</taxon>
        <taxon>malvids</taxon>
        <taxon>Malvales</taxon>
        <taxon>Malvaceae</taxon>
        <taxon>Malvoideae</taxon>
        <taxon>Hibiscus</taxon>
    </lineage>
</organism>
<proteinExistence type="inferred from homology"/>
<comment type="similarity">
    <text evidence="9">Belongs to the monovalent cation:proton antiporter 2 (CPA2) transporter (TC 2.A.37) family. CHX (TC 2.A.37.4) subfamily.</text>
</comment>
<evidence type="ECO:0000259" key="11">
    <source>
        <dbReference type="Pfam" id="PF00999"/>
    </source>
</evidence>
<dbReference type="EMBL" id="BSYR01000026">
    <property type="protein sequence ID" value="GMI94767.1"/>
    <property type="molecule type" value="Genomic_DNA"/>
</dbReference>
<comment type="caution">
    <text evidence="14">The sequence shown here is derived from an EMBL/GenBank/DDBJ whole genome shotgun (WGS) entry which is preliminary data.</text>
</comment>
<keyword evidence="8 10" id="KW-0472">Membrane</keyword>
<evidence type="ECO:0000256" key="4">
    <source>
        <dbReference type="ARBA" id="ARBA00022692"/>
    </source>
</evidence>
<feature type="transmembrane region" description="Helical" evidence="10">
    <location>
        <begin position="206"/>
        <end position="226"/>
    </location>
</feature>
<evidence type="ECO:0000256" key="7">
    <source>
        <dbReference type="ARBA" id="ARBA00023065"/>
    </source>
</evidence>
<evidence type="ECO:0000313" key="14">
    <source>
        <dbReference type="EMBL" id="GMI94767.1"/>
    </source>
</evidence>
<dbReference type="GO" id="GO:1902600">
    <property type="term" value="P:proton transmembrane transport"/>
    <property type="evidence" value="ECO:0007669"/>
    <property type="project" value="InterPro"/>
</dbReference>
<keyword evidence="4 10" id="KW-0812">Transmembrane</keyword>
<dbReference type="GO" id="GO:0006885">
    <property type="term" value="P:regulation of pH"/>
    <property type="evidence" value="ECO:0007669"/>
    <property type="project" value="TreeGrafter"/>
</dbReference>
<dbReference type="Gene3D" id="1.20.1530.20">
    <property type="match status" value="1"/>
</dbReference>
<dbReference type="InterPro" id="IPR057291">
    <property type="entry name" value="CHX17_2nd"/>
</dbReference>
<keyword evidence="3" id="KW-0633">Potassium transport</keyword>
<reference evidence="14" key="1">
    <citation type="submission" date="2023-05" db="EMBL/GenBank/DDBJ databases">
        <title>Genome and transcriptome analyses reveal genes involved in the formation of fine ridges on petal epidermal cells in Hibiscus trionum.</title>
        <authorList>
            <person name="Koshimizu S."/>
            <person name="Masuda S."/>
            <person name="Ishii T."/>
            <person name="Shirasu K."/>
            <person name="Hoshino A."/>
            <person name="Arita M."/>
        </authorList>
    </citation>
    <scope>NUCLEOTIDE SEQUENCE</scope>
    <source>
        <strain evidence="14">Hamamatsu line</strain>
    </source>
</reference>
<evidence type="ECO:0000256" key="2">
    <source>
        <dbReference type="ARBA" id="ARBA00022448"/>
    </source>
</evidence>
<evidence type="ECO:0000256" key="6">
    <source>
        <dbReference type="ARBA" id="ARBA00022989"/>
    </source>
</evidence>
<dbReference type="GO" id="GO:0015297">
    <property type="term" value="F:antiporter activity"/>
    <property type="evidence" value="ECO:0007669"/>
    <property type="project" value="InterPro"/>
</dbReference>
<feature type="domain" description="Cation/H+ exchanger transmembrane" evidence="11">
    <location>
        <begin position="62"/>
        <end position="439"/>
    </location>
</feature>
<feature type="transmembrane region" description="Helical" evidence="10">
    <location>
        <begin position="175"/>
        <end position="194"/>
    </location>
</feature>
<feature type="transmembrane region" description="Helical" evidence="10">
    <location>
        <begin position="111"/>
        <end position="130"/>
    </location>
</feature>
<feature type="transmembrane region" description="Helical" evidence="10">
    <location>
        <begin position="317"/>
        <end position="338"/>
    </location>
</feature>
<evidence type="ECO:0000259" key="12">
    <source>
        <dbReference type="Pfam" id="PF23256"/>
    </source>
</evidence>
<dbReference type="Pfam" id="PF23256">
    <property type="entry name" value="CHX17_2nd"/>
    <property type="match status" value="1"/>
</dbReference>
<feature type="transmembrane region" description="Helical" evidence="10">
    <location>
        <begin position="277"/>
        <end position="297"/>
    </location>
</feature>
<feature type="domain" description="Cation/H(+) antiporter central" evidence="12">
    <location>
        <begin position="498"/>
        <end position="616"/>
    </location>
</feature>
<sequence>MTEAAAQHLLLHESEIVKNCIIFPPKINSFGVWENQASPSQIFTYSMPLLEIQILLVFSITYLIYTILKPLGITFFASQMMAGMIMGPAMLGEIDGFDDIVFNQELGLETIDNAAIFSFGIFLFLMGVKMDLKMAFRTKRRATLIGIISFLSPFVVGLIVFEAYKLPHESTGLNLLRITIESLTGFSVIAWLLSELKIINSEIGRLALSSASISTLTSIVLIYAFAISEYWTIVSPSFVVLHVGLMVLFVLFIFLVLRPLMLRIIKETPEGRPVKDVHIALVMILYLGCCVFTAYHNDSALYGAFIFGLAVPDGPPLGSALVEKFECFVNGVFLPLYVTTTTMRVKPNMMFEDSSTLTFCVVFSISTFLAKFISCFVATFWGMMSLKESLAFSLIMCSKGIVELSYFSSFRDNKILSDATFSMLTIGVLVNATIIPVLVKLLYDPVSRKVAASQKRSLMQLKPDSELRILACIHGPEHVLALIDVLDITCPTKESPNIVYALHLIELVGRDSPVFIDHNENQSMGSFENIIDFNRYEQNNQGLVRVNTFTAISPHKLMHEDIYSVALDKQTSFVFLPFHRKWSLDGSIEVENNVIRNLNCNVLDRPPCSVGILVDRMSKPLKSSSYSIGMLFLGGKDDREALTLAKRMARDPRVKLTVIRISSDRGYDNLLDWDTMLDAEILKYIKHNDVIHGHNITYIEQVSKHGPQTANIIRSLVGDYDLIIVGRRYGVDSLQTTGLSEWSEFPELGVMGDILSSTDLDCRAIVLVVQQHYADVYRH</sequence>
<name>A0A9W7IE91_HIBTR</name>
<dbReference type="GO" id="GO:0012505">
    <property type="term" value="C:endomembrane system"/>
    <property type="evidence" value="ECO:0007669"/>
    <property type="project" value="TreeGrafter"/>
</dbReference>
<dbReference type="AlphaFoldDB" id="A0A9W7IE91"/>
<comment type="subcellular location">
    <subcellularLocation>
        <location evidence="1">Membrane</location>
        <topology evidence="1">Multi-pass membrane protein</topology>
    </subcellularLocation>
</comment>
<evidence type="ECO:0000259" key="13">
    <source>
        <dbReference type="Pfam" id="PF23259"/>
    </source>
</evidence>
<evidence type="ECO:0000256" key="8">
    <source>
        <dbReference type="ARBA" id="ARBA00023136"/>
    </source>
</evidence>
<evidence type="ECO:0000256" key="1">
    <source>
        <dbReference type="ARBA" id="ARBA00004141"/>
    </source>
</evidence>
<evidence type="ECO:0000313" key="15">
    <source>
        <dbReference type="Proteomes" id="UP001165190"/>
    </source>
</evidence>
<evidence type="ECO:0000256" key="9">
    <source>
        <dbReference type="ARBA" id="ARBA00038341"/>
    </source>
</evidence>
<feature type="transmembrane region" description="Helical" evidence="10">
    <location>
        <begin position="359"/>
        <end position="383"/>
    </location>
</feature>
<accession>A0A9W7IE91</accession>
<keyword evidence="5" id="KW-0630">Potassium</keyword>
<dbReference type="GO" id="GO:0006813">
    <property type="term" value="P:potassium ion transport"/>
    <property type="evidence" value="ECO:0007669"/>
    <property type="project" value="UniProtKB-KW"/>
</dbReference>
<dbReference type="InterPro" id="IPR050794">
    <property type="entry name" value="CPA2_transporter"/>
</dbReference>
<dbReference type="OrthoDB" id="1938353at2759"/>
<dbReference type="Pfam" id="PF00999">
    <property type="entry name" value="Na_H_Exchanger"/>
    <property type="match status" value="1"/>
</dbReference>
<gene>
    <name evidence="14" type="ORF">HRI_003146000</name>
</gene>
<dbReference type="PANTHER" id="PTHR32468">
    <property type="entry name" value="CATION/H + ANTIPORTER"/>
    <property type="match status" value="1"/>
</dbReference>
<feature type="transmembrane region" description="Helical" evidence="10">
    <location>
        <begin position="419"/>
        <end position="443"/>
    </location>
</feature>
<evidence type="ECO:0000256" key="3">
    <source>
        <dbReference type="ARBA" id="ARBA00022538"/>
    </source>
</evidence>
<dbReference type="Proteomes" id="UP001165190">
    <property type="component" value="Unassembled WGS sequence"/>
</dbReference>
<dbReference type="InterPro" id="IPR057290">
    <property type="entry name" value="CHX17_C"/>
</dbReference>
<keyword evidence="15" id="KW-1185">Reference proteome</keyword>
<dbReference type="GO" id="GO:0016020">
    <property type="term" value="C:membrane"/>
    <property type="evidence" value="ECO:0007669"/>
    <property type="project" value="UniProtKB-SubCell"/>
</dbReference>
<feature type="transmembrane region" description="Helical" evidence="10">
    <location>
        <begin position="238"/>
        <end position="257"/>
    </location>
</feature>
<protein>
    <submittedName>
        <fullName evidence="14">Cation/H+ exchanger 4</fullName>
    </submittedName>
</protein>